<protein>
    <recommendedName>
        <fullName evidence="10">Helicase ATP-binding domain-containing protein</fullName>
    </recommendedName>
</protein>
<dbReference type="Pfam" id="PF13086">
    <property type="entry name" value="AAA_11"/>
    <property type="match status" value="1"/>
</dbReference>
<gene>
    <name evidence="8" type="ORF">CCAM_LOCUS34128</name>
</gene>
<evidence type="ECO:0000313" key="9">
    <source>
        <dbReference type="Proteomes" id="UP000595140"/>
    </source>
</evidence>
<comment type="subcellular location">
    <subcellularLocation>
        <location evidence="1">Plastid</location>
    </subcellularLocation>
</comment>
<dbReference type="InterPro" id="IPR041677">
    <property type="entry name" value="DNA2/NAM7_AAA_11"/>
</dbReference>
<dbReference type="PANTHER" id="PTHR10887:SF515">
    <property type="entry name" value="P-LOOP CONTAINING NUCLEOSIDE TRIPHOSPHATE HYDROLASES SUPERFAMILY PROTEIN"/>
    <property type="match status" value="1"/>
</dbReference>
<evidence type="ECO:0000259" key="7">
    <source>
        <dbReference type="Pfam" id="PF13087"/>
    </source>
</evidence>
<dbReference type="GO" id="GO:0005694">
    <property type="term" value="C:chromosome"/>
    <property type="evidence" value="ECO:0007669"/>
    <property type="project" value="UniProtKB-ARBA"/>
</dbReference>
<evidence type="ECO:0008006" key="10">
    <source>
        <dbReference type="Google" id="ProtNLM"/>
    </source>
</evidence>
<dbReference type="InterPro" id="IPR027417">
    <property type="entry name" value="P-loop_NTPase"/>
</dbReference>
<dbReference type="AlphaFoldDB" id="A0A484MTR0"/>
<dbReference type="SUPFAM" id="SSF52540">
    <property type="entry name" value="P-loop containing nucleoside triphosphate hydrolases"/>
    <property type="match status" value="1"/>
</dbReference>
<organism evidence="8 9">
    <name type="scientific">Cuscuta campestris</name>
    <dbReference type="NCBI Taxonomy" id="132261"/>
    <lineage>
        <taxon>Eukaryota</taxon>
        <taxon>Viridiplantae</taxon>
        <taxon>Streptophyta</taxon>
        <taxon>Embryophyta</taxon>
        <taxon>Tracheophyta</taxon>
        <taxon>Spermatophyta</taxon>
        <taxon>Magnoliopsida</taxon>
        <taxon>eudicotyledons</taxon>
        <taxon>Gunneridae</taxon>
        <taxon>Pentapetalae</taxon>
        <taxon>asterids</taxon>
        <taxon>lamiids</taxon>
        <taxon>Solanales</taxon>
        <taxon>Convolvulaceae</taxon>
        <taxon>Cuscuteae</taxon>
        <taxon>Cuscuta</taxon>
        <taxon>Cuscuta subgen. Grammica</taxon>
        <taxon>Cuscuta sect. Cleistogrammica</taxon>
    </lineage>
</organism>
<dbReference type="GO" id="GO:0005524">
    <property type="term" value="F:ATP binding"/>
    <property type="evidence" value="ECO:0007669"/>
    <property type="project" value="UniProtKB-KW"/>
</dbReference>
<dbReference type="Pfam" id="PF13087">
    <property type="entry name" value="AAA_12"/>
    <property type="match status" value="1"/>
</dbReference>
<name>A0A484MTR0_9ASTE</name>
<evidence type="ECO:0000259" key="6">
    <source>
        <dbReference type="Pfam" id="PF13086"/>
    </source>
</evidence>
<dbReference type="InterPro" id="IPR045055">
    <property type="entry name" value="DNA2/NAM7-like"/>
</dbReference>
<feature type="domain" description="DNA2/NAM7 helicase helicase" evidence="6">
    <location>
        <begin position="3"/>
        <end position="342"/>
    </location>
</feature>
<evidence type="ECO:0000256" key="4">
    <source>
        <dbReference type="ARBA" id="ARBA00022806"/>
    </source>
</evidence>
<dbReference type="CDD" id="cd18808">
    <property type="entry name" value="SF1_C_Upf1"/>
    <property type="match status" value="1"/>
</dbReference>
<keyword evidence="3" id="KW-0378">Hydrolase</keyword>
<accession>A0A484MTR0</accession>
<feature type="domain" description="DNA2/NAM7 helicase-like C-terminal" evidence="7">
    <location>
        <begin position="350"/>
        <end position="554"/>
    </location>
</feature>
<evidence type="ECO:0000313" key="8">
    <source>
        <dbReference type="EMBL" id="VFQ92352.1"/>
    </source>
</evidence>
<dbReference type="OrthoDB" id="1284174at2759"/>
<dbReference type="PANTHER" id="PTHR10887">
    <property type="entry name" value="DNA2/NAM7 HELICASE FAMILY"/>
    <property type="match status" value="1"/>
</dbReference>
<sequence>MSHVDLIWGPPGTGKTSTISTLLFMLMKRNCRTLICAPTNVAITQVASRVIRLVHESYKDESFKKNMVCPLGDVFLFAKNDRLQLDRGFDEICLDRRIDSLVECLGCDRGWRHFIHSTIYFFKHSVSDYETYRKTELIQRSDSAKPIMSFAEFIKSRFEVAVPPVRRCMITMCNHIPRHFIQEHNFQNMISLISLLDDLKETLYQKHMTSNEELKKIFSQPVTSEVSCQSFLDTSSLVYLRTQCLTILKTLLRSFRKINLPSGLNRAAIKKFCLRCSSLVFCTSSSSYKMHSLYTKPFKVLVIDEAAQLMECESIIPLQLRGLKHAILVGDEHQLPATVQSKVSGEAGFGRSLFERLSSLGHSKLMLKVQYRMHPAISHFPNLSFYSNQVMDAPNVINKTHEIEYLPGKMFGPYSFISLPNGNEELDSFGGSRRNLAEVDLVIKIVQNLFESWHNEKKNKEKTTGNTLSIGIISPYTAQVIAIKDKIGRKYDNLNGFAIKVKSIDGFQGGEEDIIILSTMRSNPDGTVGFMSSFQRTNVALTRARHCLWILGNEKTLTGSHSIWEGLVLDARKRQCFFSAAEVDDLCNADCILVKNQGKKNTNSGGGNSSFRGEARRIRQIPI</sequence>
<reference evidence="8 9" key="1">
    <citation type="submission" date="2018-04" db="EMBL/GenBank/DDBJ databases">
        <authorList>
            <person name="Vogel A."/>
        </authorList>
    </citation>
    <scope>NUCLEOTIDE SEQUENCE [LARGE SCALE GENOMIC DNA]</scope>
</reference>
<dbReference type="EMBL" id="OOIL02004481">
    <property type="protein sequence ID" value="VFQ92352.1"/>
    <property type="molecule type" value="Genomic_DNA"/>
</dbReference>
<keyword evidence="2" id="KW-0547">Nucleotide-binding</keyword>
<dbReference type="InterPro" id="IPR041679">
    <property type="entry name" value="DNA2/NAM7-like_C"/>
</dbReference>
<dbReference type="FunFam" id="3.40.50.300:FF:000326">
    <property type="entry name" value="P-loop containing nucleoside triphosphate hydrolase"/>
    <property type="match status" value="1"/>
</dbReference>
<dbReference type="GO" id="GO:0004386">
    <property type="term" value="F:helicase activity"/>
    <property type="evidence" value="ECO:0007669"/>
    <property type="project" value="UniProtKB-KW"/>
</dbReference>
<dbReference type="Gene3D" id="3.40.50.300">
    <property type="entry name" value="P-loop containing nucleotide triphosphate hydrolases"/>
    <property type="match status" value="2"/>
</dbReference>
<keyword evidence="5" id="KW-0067">ATP-binding</keyword>
<dbReference type="GO" id="GO:0009536">
    <property type="term" value="C:plastid"/>
    <property type="evidence" value="ECO:0007669"/>
    <property type="project" value="UniProtKB-SubCell"/>
</dbReference>
<dbReference type="Proteomes" id="UP000595140">
    <property type="component" value="Unassembled WGS sequence"/>
</dbReference>
<keyword evidence="4" id="KW-0347">Helicase</keyword>
<keyword evidence="9" id="KW-1185">Reference proteome</keyword>
<proteinExistence type="predicted"/>
<evidence type="ECO:0000256" key="2">
    <source>
        <dbReference type="ARBA" id="ARBA00022741"/>
    </source>
</evidence>
<evidence type="ECO:0000256" key="3">
    <source>
        <dbReference type="ARBA" id="ARBA00022801"/>
    </source>
</evidence>
<dbReference type="GO" id="GO:0016787">
    <property type="term" value="F:hydrolase activity"/>
    <property type="evidence" value="ECO:0007669"/>
    <property type="project" value="UniProtKB-KW"/>
</dbReference>
<evidence type="ECO:0000256" key="5">
    <source>
        <dbReference type="ARBA" id="ARBA00022840"/>
    </source>
</evidence>
<evidence type="ECO:0000256" key="1">
    <source>
        <dbReference type="ARBA" id="ARBA00004474"/>
    </source>
</evidence>
<dbReference type="InterPro" id="IPR047187">
    <property type="entry name" value="SF1_C_Upf1"/>
</dbReference>